<dbReference type="EMBL" id="JAKWJU010000002">
    <property type="protein sequence ID" value="MCH6162381.1"/>
    <property type="molecule type" value="Genomic_DNA"/>
</dbReference>
<organism evidence="3 4">
    <name type="scientific">Streptomyces marispadix</name>
    <dbReference type="NCBI Taxonomy" id="2922868"/>
    <lineage>
        <taxon>Bacteria</taxon>
        <taxon>Bacillati</taxon>
        <taxon>Actinomycetota</taxon>
        <taxon>Actinomycetes</taxon>
        <taxon>Kitasatosporales</taxon>
        <taxon>Streptomycetaceae</taxon>
        <taxon>Streptomyces</taxon>
    </lineage>
</organism>
<feature type="transmembrane region" description="Helical" evidence="2">
    <location>
        <begin position="118"/>
        <end position="137"/>
    </location>
</feature>
<accession>A0ABS9T245</accession>
<keyword evidence="2" id="KW-0472">Membrane</keyword>
<evidence type="ECO:0000256" key="2">
    <source>
        <dbReference type="SAM" id="Phobius"/>
    </source>
</evidence>
<dbReference type="Proteomes" id="UP001166784">
    <property type="component" value="Unassembled WGS sequence"/>
</dbReference>
<evidence type="ECO:0000256" key="1">
    <source>
        <dbReference type="SAM" id="MobiDB-lite"/>
    </source>
</evidence>
<feature type="transmembrane region" description="Helical" evidence="2">
    <location>
        <begin position="91"/>
        <end position="111"/>
    </location>
</feature>
<comment type="caution">
    <text evidence="3">The sequence shown here is derived from an EMBL/GenBank/DDBJ whole genome shotgun (WGS) entry which is preliminary data.</text>
</comment>
<dbReference type="InterPro" id="IPR046095">
    <property type="entry name" value="DUF6113"/>
</dbReference>
<proteinExistence type="predicted"/>
<feature type="transmembrane region" description="Helical" evidence="2">
    <location>
        <begin position="149"/>
        <end position="172"/>
    </location>
</feature>
<reference evidence="3" key="1">
    <citation type="submission" date="2022-03" db="EMBL/GenBank/DDBJ databases">
        <authorList>
            <person name="Santos J.D.N."/>
            <person name="Kallscheuer N."/>
            <person name="Jogler C."/>
            <person name="Lage O.M."/>
        </authorList>
    </citation>
    <scope>NUCLEOTIDE SEQUENCE</scope>
    <source>
        <strain evidence="3">M600PL45_2</strain>
    </source>
</reference>
<dbReference type="Pfam" id="PF19608">
    <property type="entry name" value="DUF6113"/>
    <property type="match status" value="1"/>
</dbReference>
<feature type="region of interest" description="Disordered" evidence="1">
    <location>
        <begin position="1"/>
        <end position="58"/>
    </location>
</feature>
<keyword evidence="4" id="KW-1185">Reference proteome</keyword>
<feature type="compositionally biased region" description="Basic and acidic residues" evidence="1">
    <location>
        <begin position="1"/>
        <end position="13"/>
    </location>
</feature>
<feature type="transmembrane region" description="Helical" evidence="2">
    <location>
        <begin position="67"/>
        <end position="85"/>
    </location>
</feature>
<name>A0ABS9T245_9ACTN</name>
<keyword evidence="2" id="KW-1133">Transmembrane helix</keyword>
<reference evidence="3" key="2">
    <citation type="journal article" date="2023" name="Int. J. Syst. Evol. Microbiol.">
        <title>Streptomyces marispadix sp. nov., isolated from marine beach sediment of the Northern Coast of Portugal.</title>
        <authorList>
            <person name="dos Santos J.D.N."/>
            <person name="Vitorino I.R."/>
            <person name="Kallscheuer N."/>
            <person name="Srivastava A."/>
            <person name="Krautwurst S."/>
            <person name="Marz M."/>
            <person name="Jogler C."/>
            <person name="Lobo Da Cunha A."/>
            <person name="Catita J."/>
            <person name="Goncalves H."/>
            <person name="Gonzalez I."/>
            <person name="Reyes F."/>
            <person name="Lage O.M."/>
        </authorList>
    </citation>
    <scope>NUCLEOTIDE SEQUENCE</scope>
    <source>
        <strain evidence="3">M600PL45_2</strain>
    </source>
</reference>
<sequence length="181" mass="18069">MSGEDGRGEDGKRQGGGGQSDGAPSDGARSDGARSAGAPANREQGGGQRQLTPEWPTRVPASRTARLAVYLLLLALGVVTAAAGALVQSGWFPGGLVLALAGAVGLFWGGAKLCRTRVGAAAPGVGWVVTVFALTSPRPEGDFVFGAGIGSYVFLLGGVLAAVMCATIALPAPPVPGPKYR</sequence>
<dbReference type="RefSeq" id="WP_241061318.1">
    <property type="nucleotide sequence ID" value="NZ_JAKWJU010000002.1"/>
</dbReference>
<gene>
    <name evidence="3" type="ORF">MMA15_18910</name>
</gene>
<protein>
    <submittedName>
        <fullName evidence="3">DUF6113 family protein</fullName>
    </submittedName>
</protein>
<evidence type="ECO:0000313" key="3">
    <source>
        <dbReference type="EMBL" id="MCH6162381.1"/>
    </source>
</evidence>
<keyword evidence="2" id="KW-0812">Transmembrane</keyword>
<evidence type="ECO:0000313" key="4">
    <source>
        <dbReference type="Proteomes" id="UP001166784"/>
    </source>
</evidence>